<name>A0A024GRK1_9STRA</name>
<proteinExistence type="predicted"/>
<evidence type="ECO:0000313" key="1">
    <source>
        <dbReference type="EMBL" id="CCI49529.1"/>
    </source>
</evidence>
<protein>
    <submittedName>
        <fullName evidence="1">Uncharacterized protein</fullName>
    </submittedName>
</protein>
<dbReference type="Proteomes" id="UP000053237">
    <property type="component" value="Unassembled WGS sequence"/>
</dbReference>
<reference evidence="1 2" key="1">
    <citation type="submission" date="2012-05" db="EMBL/GenBank/DDBJ databases">
        <title>Recombination and specialization in a pathogen metapopulation.</title>
        <authorList>
            <person name="Gardiner A."/>
            <person name="Kemen E."/>
            <person name="Schultz-Larsen T."/>
            <person name="MacLean D."/>
            <person name="Van Oosterhout C."/>
            <person name="Jones J.D.G."/>
        </authorList>
    </citation>
    <scope>NUCLEOTIDE SEQUENCE [LARGE SCALE GENOMIC DNA]</scope>
    <source>
        <strain evidence="1 2">Ac Nc2</strain>
    </source>
</reference>
<dbReference type="AlphaFoldDB" id="A0A024GRK1"/>
<gene>
    <name evidence="1" type="ORF">BN9_108670</name>
</gene>
<sequence>MTKFSHCLLTVEKSKAWCQMNISYKRIYLTRSYRSNIYFERFSLQAFLLKALSRMVAWYFLNILRSCGVYSNRPRAIVNEIQLNRSFNSVLGLVRIYTILSSIFVNRKITRSII</sequence>
<evidence type="ECO:0000313" key="2">
    <source>
        <dbReference type="Proteomes" id="UP000053237"/>
    </source>
</evidence>
<organism evidence="1 2">
    <name type="scientific">Albugo candida</name>
    <dbReference type="NCBI Taxonomy" id="65357"/>
    <lineage>
        <taxon>Eukaryota</taxon>
        <taxon>Sar</taxon>
        <taxon>Stramenopiles</taxon>
        <taxon>Oomycota</taxon>
        <taxon>Peronosporomycetes</taxon>
        <taxon>Albuginales</taxon>
        <taxon>Albuginaceae</taxon>
        <taxon>Albugo</taxon>
    </lineage>
</organism>
<keyword evidence="2" id="KW-1185">Reference proteome</keyword>
<accession>A0A024GRK1</accession>
<dbReference type="InParanoid" id="A0A024GRK1"/>
<comment type="caution">
    <text evidence="1">The sequence shown here is derived from an EMBL/GenBank/DDBJ whole genome shotgun (WGS) entry which is preliminary data.</text>
</comment>
<dbReference type="EMBL" id="CAIX01000307">
    <property type="protein sequence ID" value="CCI49529.1"/>
    <property type="molecule type" value="Genomic_DNA"/>
</dbReference>